<sequence>MPTLLVSPFIERTYRAAIETAWPGIELLVLPADPAGRLPAEALERVDFAYFSGDVYPDYSRSFFAAAQGAPNLRWLHTFNAGVDNPVFRRFLDRGVVLSTSSGSTAQPIAQSVIGGMLLLARPFLRWAAAQRRRAWEPVPASEAPADLAGQRMTVVGLGAIGTEVARLARAFGLAVTGVRRSPRREDDPVERVEPPGRLEELARETDWLVLACPLTEETRGLVSERVLRALPRGAYVLNVARGEVVDEAALIAALRDGHLGGAYLDVFATEPLPPESPLWELPNVVISPHNSAVAAGNERRATEGYFLPNLARMRRGERLVNEVRG</sequence>
<dbReference type="Pfam" id="PF02826">
    <property type="entry name" value="2-Hacid_dh_C"/>
    <property type="match status" value="1"/>
</dbReference>
<organism evidence="4 5">
    <name type="scientific">Tepidiforma flava</name>
    <dbReference type="NCBI Taxonomy" id="3004094"/>
    <lineage>
        <taxon>Bacteria</taxon>
        <taxon>Bacillati</taxon>
        <taxon>Chloroflexota</taxon>
        <taxon>Tepidiformia</taxon>
        <taxon>Tepidiformales</taxon>
        <taxon>Tepidiformaceae</taxon>
        <taxon>Tepidiforma</taxon>
    </lineage>
</organism>
<dbReference type="CDD" id="cd05300">
    <property type="entry name" value="2-Hacid_dh_1"/>
    <property type="match status" value="1"/>
</dbReference>
<dbReference type="EMBL" id="CP115149">
    <property type="protein sequence ID" value="WBL36097.1"/>
    <property type="molecule type" value="Genomic_DNA"/>
</dbReference>
<keyword evidence="2" id="KW-0520">NAD</keyword>
<dbReference type="SUPFAM" id="SSF52283">
    <property type="entry name" value="Formate/glycerate dehydrogenase catalytic domain-like"/>
    <property type="match status" value="1"/>
</dbReference>
<accession>A0ABY7M6D1</accession>
<gene>
    <name evidence="4" type="ORF">O0235_00245</name>
</gene>
<dbReference type="PROSITE" id="PS00671">
    <property type="entry name" value="D_2_HYDROXYACID_DH_3"/>
    <property type="match status" value="1"/>
</dbReference>
<dbReference type="RefSeq" id="WP_270056622.1">
    <property type="nucleotide sequence ID" value="NZ_CP115149.1"/>
</dbReference>
<dbReference type="InterPro" id="IPR006140">
    <property type="entry name" value="D-isomer_DH_NAD-bd"/>
</dbReference>
<dbReference type="InterPro" id="IPR036291">
    <property type="entry name" value="NAD(P)-bd_dom_sf"/>
</dbReference>
<feature type="domain" description="D-isomer specific 2-hydroxyacid dehydrogenase NAD-binding" evidence="3">
    <location>
        <begin position="115"/>
        <end position="291"/>
    </location>
</feature>
<dbReference type="Gene3D" id="3.40.50.720">
    <property type="entry name" value="NAD(P)-binding Rossmann-like Domain"/>
    <property type="match status" value="2"/>
</dbReference>
<evidence type="ECO:0000259" key="3">
    <source>
        <dbReference type="Pfam" id="PF02826"/>
    </source>
</evidence>
<reference evidence="4 5" key="1">
    <citation type="journal article" date="2023" name="ISME J.">
        <title>Thermophilic Dehalococcoidia with unusual traits shed light on an unexpected past.</title>
        <authorList>
            <person name="Palmer M."/>
            <person name="Covington J.K."/>
            <person name="Zhou E.M."/>
            <person name="Thomas S.C."/>
            <person name="Habib N."/>
            <person name="Seymour C.O."/>
            <person name="Lai D."/>
            <person name="Johnston J."/>
            <person name="Hashimi A."/>
            <person name="Jiao J.Y."/>
            <person name="Muok A.R."/>
            <person name="Liu L."/>
            <person name="Xian W.D."/>
            <person name="Zhi X.Y."/>
            <person name="Li M.M."/>
            <person name="Silva L.P."/>
            <person name="Bowen B.P."/>
            <person name="Louie K."/>
            <person name="Briegel A."/>
            <person name="Pett-Ridge J."/>
            <person name="Weber P.K."/>
            <person name="Tocheva E.I."/>
            <person name="Woyke T."/>
            <person name="Northen T.R."/>
            <person name="Mayali X."/>
            <person name="Li W.J."/>
            <person name="Hedlund B.P."/>
        </authorList>
    </citation>
    <scope>NUCLEOTIDE SEQUENCE [LARGE SCALE GENOMIC DNA]</scope>
    <source>
        <strain evidence="4 5">YIM 72310</strain>
    </source>
</reference>
<evidence type="ECO:0000256" key="1">
    <source>
        <dbReference type="ARBA" id="ARBA00023002"/>
    </source>
</evidence>
<name>A0ABY7M6D1_9CHLR</name>
<dbReference type="PANTHER" id="PTHR43333:SF1">
    <property type="entry name" value="D-ISOMER SPECIFIC 2-HYDROXYACID DEHYDROGENASE NAD-BINDING DOMAIN-CONTAINING PROTEIN"/>
    <property type="match status" value="1"/>
</dbReference>
<evidence type="ECO:0000256" key="2">
    <source>
        <dbReference type="ARBA" id="ARBA00023027"/>
    </source>
</evidence>
<dbReference type="PANTHER" id="PTHR43333">
    <property type="entry name" value="2-HACID_DH_C DOMAIN-CONTAINING PROTEIN"/>
    <property type="match status" value="1"/>
</dbReference>
<protein>
    <submittedName>
        <fullName evidence="4">D-2-hydroxyacid dehydrogenase</fullName>
    </submittedName>
</protein>
<dbReference type="InterPro" id="IPR029753">
    <property type="entry name" value="D-isomer_DH_CS"/>
</dbReference>
<keyword evidence="1" id="KW-0560">Oxidoreductase</keyword>
<dbReference type="Proteomes" id="UP001212803">
    <property type="component" value="Chromosome"/>
</dbReference>
<keyword evidence="5" id="KW-1185">Reference proteome</keyword>
<dbReference type="SUPFAM" id="SSF51735">
    <property type="entry name" value="NAD(P)-binding Rossmann-fold domains"/>
    <property type="match status" value="1"/>
</dbReference>
<proteinExistence type="predicted"/>
<evidence type="ECO:0000313" key="4">
    <source>
        <dbReference type="EMBL" id="WBL36097.1"/>
    </source>
</evidence>
<evidence type="ECO:0000313" key="5">
    <source>
        <dbReference type="Proteomes" id="UP001212803"/>
    </source>
</evidence>